<protein>
    <recommendedName>
        <fullName evidence="3">Immunity protein 43 domain-containing protein</fullName>
    </recommendedName>
</protein>
<name>A0A090W9W9_NONUL</name>
<evidence type="ECO:0000313" key="2">
    <source>
        <dbReference type="Proteomes" id="UP000029647"/>
    </source>
</evidence>
<sequence>MGNYFIIYENCRRKNFGRYPQIKDYIYKSKINSGKFIDLWIGKEVPNNIILEKAELLLNDNSNLTHGLVPLGAIGFTGALVINNELKFLFKEHYIYGINFLPLNVYHKGVLLDNYNISHISKFDDDLIDFEKTQFSKTHGSYPNRVTEIIDINSKAEFYNEKAKYSNPADNTYILIDKFRINENFNDIDLFALQHVFGGIKFIISEKLKSAMDELGVVCYNYRPINIGYNEWESDPKVRFERYGTK</sequence>
<evidence type="ECO:0008006" key="3">
    <source>
        <dbReference type="Google" id="ProtNLM"/>
    </source>
</evidence>
<evidence type="ECO:0000313" key="1">
    <source>
        <dbReference type="EMBL" id="GAL73810.1"/>
    </source>
</evidence>
<dbReference type="Proteomes" id="UP000029647">
    <property type="component" value="Unassembled WGS sequence"/>
</dbReference>
<organism evidence="1 2">
    <name type="scientific">Nonlabens ulvanivorans</name>
    <name type="common">Persicivirga ulvanivorans</name>
    <dbReference type="NCBI Taxonomy" id="906888"/>
    <lineage>
        <taxon>Bacteria</taxon>
        <taxon>Pseudomonadati</taxon>
        <taxon>Bacteroidota</taxon>
        <taxon>Flavobacteriia</taxon>
        <taxon>Flavobacteriales</taxon>
        <taxon>Flavobacteriaceae</taxon>
        <taxon>Nonlabens</taxon>
    </lineage>
</organism>
<dbReference type="EMBL" id="BBNT01000001">
    <property type="protein sequence ID" value="GAL73810.1"/>
    <property type="molecule type" value="Genomic_DNA"/>
</dbReference>
<reference evidence="1 2" key="1">
    <citation type="journal article" date="2014" name="Genome Announc.">
        <title>Draft Genome Sequences of Marine Flavobacterium Nonlabens Strains NR17, NR24, NR27, NR32, NR33, and Ara13.</title>
        <authorList>
            <person name="Nakanishi M."/>
            <person name="Meirelles P."/>
            <person name="Suzuki R."/>
            <person name="Takatani N."/>
            <person name="Mino S."/>
            <person name="Suda W."/>
            <person name="Oshima K."/>
            <person name="Hattori M."/>
            <person name="Ohkuma M."/>
            <person name="Hosokawa M."/>
            <person name="Miyashita K."/>
            <person name="Thompson F.L."/>
            <person name="Niwa A."/>
            <person name="Sawabe T."/>
            <person name="Sawabe T."/>
        </authorList>
    </citation>
    <scope>NUCLEOTIDE SEQUENCE [LARGE SCALE GENOMIC DNA]</scope>
    <source>
        <strain evidence="2">JCM19275</strain>
    </source>
</reference>
<proteinExistence type="predicted"/>
<dbReference type="RefSeq" id="WP_042295052.1">
    <property type="nucleotide sequence ID" value="NZ_JBDUVK010000289.1"/>
</dbReference>
<comment type="caution">
    <text evidence="1">The sequence shown here is derived from an EMBL/GenBank/DDBJ whole genome shotgun (WGS) entry which is preliminary data.</text>
</comment>
<dbReference type="AlphaFoldDB" id="A0A090W9W9"/>
<gene>
    <name evidence="1" type="ORF">JCM19275_2657</name>
</gene>
<accession>A0A090W9W9</accession>